<feature type="transmembrane region" description="Helical" evidence="6">
    <location>
        <begin position="526"/>
        <end position="544"/>
    </location>
</feature>
<protein>
    <submittedName>
        <fullName evidence="8">Na+/H+ antiporter</fullName>
    </submittedName>
</protein>
<feature type="transmembrane region" description="Helical" evidence="6">
    <location>
        <begin position="362"/>
        <end position="383"/>
    </location>
</feature>
<comment type="subcellular location">
    <subcellularLocation>
        <location evidence="1">Cell membrane</location>
        <topology evidence="1">Multi-pass membrane protein</topology>
    </subcellularLocation>
</comment>
<evidence type="ECO:0000259" key="7">
    <source>
        <dbReference type="Pfam" id="PF03553"/>
    </source>
</evidence>
<evidence type="ECO:0000256" key="4">
    <source>
        <dbReference type="ARBA" id="ARBA00022989"/>
    </source>
</evidence>
<keyword evidence="4 6" id="KW-1133">Transmembrane helix</keyword>
<dbReference type="InterPro" id="IPR018461">
    <property type="entry name" value="Na/H_Antiport_NhaC-like_C"/>
</dbReference>
<dbReference type="EMBL" id="FAXC01000098">
    <property type="protein sequence ID" value="CUV08649.1"/>
    <property type="molecule type" value="Genomic_DNA"/>
</dbReference>
<keyword evidence="2" id="KW-1003">Cell membrane</keyword>
<feature type="transmembrane region" description="Helical" evidence="6">
    <location>
        <begin position="414"/>
        <end position="439"/>
    </location>
</feature>
<name>A0A160VFG6_9ZZZZ</name>
<dbReference type="AlphaFoldDB" id="A0A160VFG6"/>
<evidence type="ECO:0000256" key="2">
    <source>
        <dbReference type="ARBA" id="ARBA00022475"/>
    </source>
</evidence>
<sequence length="553" mass="59650">MNHKKLYIGALFFICTLAFAAQAQEAPGFEPSWLSLLPPVVAIILALITKQTLISLFAGIWIGVSLLAGNPITGLTTALDTYIVGAVADKGHASILLFSMAFGGIIGLVSANGGMKGIIEATSRYAKSGRSGQLTTAFMGILIFFDDYANTLLVGNMMRPFTDKLRISREKLSYIVDSTAAPIASIAVISTWSVFQMSLLDGPYQYFNIQENTYITFLRSIPYSFYCILTIFFVLLNIWMRREYGPMHAAQLRSRETGAVLSDTANPMLDPNLMDEANINRPATHWTNGGIPIITVIFLTFLGLFITGRNSLGDVSDYTIRDIVSGSDSYAALMWAAYITSGIGILLSVGRKILSLQEALDAWLNGLRSLVLACCILVLGWTMGKVCEVLNTADYLVSLSAGILSPELLPAVTFLTAAAISFSTGSSWATMAIMVPIVAPMSIELMEMEANVVIQSPVFLSTFSSILSGAVFGDHCSPISDTTILSSTASGADHIDHVRTQLPYAMTTGGIALFFGYLMIGYGYSYWISIGLGIGSIILALTLLGKPLPRTQY</sequence>
<keyword evidence="5 6" id="KW-0472">Membrane</keyword>
<feature type="transmembrane region" description="Helical" evidence="6">
    <location>
        <begin position="223"/>
        <end position="240"/>
    </location>
</feature>
<feature type="transmembrane region" description="Helical" evidence="6">
    <location>
        <begin position="329"/>
        <end position="350"/>
    </location>
</feature>
<accession>A0A160VFG6</accession>
<feature type="transmembrane region" description="Helical" evidence="6">
    <location>
        <begin position="91"/>
        <end position="111"/>
    </location>
</feature>
<feature type="transmembrane region" description="Helical" evidence="6">
    <location>
        <begin position="502"/>
        <end position="520"/>
    </location>
</feature>
<dbReference type="PANTHER" id="PTHR43478">
    <property type="entry name" value="NA+/H+ ANTIPORTER-RELATED"/>
    <property type="match status" value="1"/>
</dbReference>
<organism evidence="8">
    <name type="scientific">hydrothermal vent metagenome</name>
    <dbReference type="NCBI Taxonomy" id="652676"/>
    <lineage>
        <taxon>unclassified sequences</taxon>
        <taxon>metagenomes</taxon>
        <taxon>ecological metagenomes</taxon>
    </lineage>
</organism>
<dbReference type="Pfam" id="PF03553">
    <property type="entry name" value="Na_H_antiporter"/>
    <property type="match status" value="1"/>
</dbReference>
<proteinExistence type="predicted"/>
<dbReference type="PANTHER" id="PTHR43478:SF1">
    <property type="entry name" value="NA+_H+ ANTIPORTER NHAC-LIKE C-TERMINAL DOMAIN-CONTAINING PROTEIN"/>
    <property type="match status" value="1"/>
</dbReference>
<evidence type="ECO:0000256" key="1">
    <source>
        <dbReference type="ARBA" id="ARBA00004651"/>
    </source>
</evidence>
<gene>
    <name evidence="8" type="ORF">MGWOODY_Mmi2403</name>
</gene>
<feature type="transmembrane region" description="Helical" evidence="6">
    <location>
        <begin position="289"/>
        <end position="309"/>
    </location>
</feature>
<feature type="transmembrane region" description="Helical" evidence="6">
    <location>
        <begin position="174"/>
        <end position="195"/>
    </location>
</feature>
<feature type="transmembrane region" description="Helical" evidence="6">
    <location>
        <begin position="33"/>
        <end position="49"/>
    </location>
</feature>
<reference evidence="8" key="1">
    <citation type="submission" date="2015-10" db="EMBL/GenBank/DDBJ databases">
        <authorList>
            <person name="Gilbert D.G."/>
        </authorList>
    </citation>
    <scope>NUCLEOTIDE SEQUENCE</scope>
</reference>
<evidence type="ECO:0000256" key="5">
    <source>
        <dbReference type="ARBA" id="ARBA00023136"/>
    </source>
</evidence>
<keyword evidence="3 6" id="KW-0812">Transmembrane</keyword>
<feature type="domain" description="Na+/H+ antiporter NhaC-like C-terminal" evidence="7">
    <location>
        <begin position="191"/>
        <end position="521"/>
    </location>
</feature>
<evidence type="ECO:0000256" key="3">
    <source>
        <dbReference type="ARBA" id="ARBA00022692"/>
    </source>
</evidence>
<feature type="transmembrane region" description="Helical" evidence="6">
    <location>
        <begin position="56"/>
        <end position="79"/>
    </location>
</feature>
<dbReference type="GO" id="GO:0005886">
    <property type="term" value="C:plasma membrane"/>
    <property type="evidence" value="ECO:0007669"/>
    <property type="project" value="UniProtKB-SubCell"/>
</dbReference>
<evidence type="ECO:0000256" key="6">
    <source>
        <dbReference type="SAM" id="Phobius"/>
    </source>
</evidence>
<evidence type="ECO:0000313" key="8">
    <source>
        <dbReference type="EMBL" id="CUV08649.1"/>
    </source>
</evidence>